<evidence type="ECO:0000313" key="4">
    <source>
        <dbReference type="Proteomes" id="UP001321445"/>
    </source>
</evidence>
<dbReference type="InterPro" id="IPR011089">
    <property type="entry name" value="GmrSD_C"/>
</dbReference>
<proteinExistence type="predicted"/>
<organism evidence="3 4">
    <name type="scientific">Hydrogenimonas cancrithermarum</name>
    <dbReference type="NCBI Taxonomy" id="2993563"/>
    <lineage>
        <taxon>Bacteria</taxon>
        <taxon>Pseudomonadati</taxon>
        <taxon>Campylobacterota</taxon>
        <taxon>Epsilonproteobacteria</taxon>
        <taxon>Campylobacterales</taxon>
        <taxon>Hydrogenimonadaceae</taxon>
        <taxon>Hydrogenimonas</taxon>
    </lineage>
</organism>
<gene>
    <name evidence="3" type="ORF">HCR_21990</name>
</gene>
<dbReference type="PANTHER" id="PTHR35149:SF1">
    <property type="entry name" value="DUF5655 DOMAIN-CONTAINING PROTEIN"/>
    <property type="match status" value="1"/>
</dbReference>
<dbReference type="InterPro" id="IPR004919">
    <property type="entry name" value="GmrSD_N"/>
</dbReference>
<protein>
    <recommendedName>
        <fullName evidence="5">DUF262 domain-containing protein</fullName>
    </recommendedName>
</protein>
<name>A0ABM8FPT5_9BACT</name>
<feature type="domain" description="GmrSD restriction endonucleases C-terminal" evidence="2">
    <location>
        <begin position="520"/>
        <end position="666"/>
    </location>
</feature>
<keyword evidence="4" id="KW-1185">Reference proteome</keyword>
<dbReference type="Proteomes" id="UP001321445">
    <property type="component" value="Chromosome"/>
</dbReference>
<dbReference type="RefSeq" id="WP_286336829.1">
    <property type="nucleotide sequence ID" value="NZ_AP027370.1"/>
</dbReference>
<sequence>MTEQSKKFQINIETICWKEIEKLKGEKNREVVFTIPVYQRRYAWKSEEVIQLLSDLVSWESDNPYFIGNIVVEKRDDGVYDIIDGQQRLTTLYLVAVMANKKTFELSYEVREGDNAFLQEIGRRFDARHVEELTQKSKADGVFKANIEAIESYISENRVELGTLLEKVKFALTILDREEVDIAKYFEVMNSRGKQLEKHQIIKANILDGLEEKERGIYARIWDYCSRMDSYVEEFIYRYIKRAYDKTSGNMKQTESMEKIRKGLIDLAFEPTYERAEKLFQKENGGDNTNTAKLSIENILSKKDVLSSSEESYEGVERYRSFLKFEYFLLHVLKLYSEEKESIEINDAKLLEQFERFKSAEKKEKKAFMNDLLAYRILYDYFVVKRQMDGDEPFFAVLETANKGLGIDRKAAEKDLKISRAIMNMQLLFNFTTDFFAQDWIYTVLKWIKSLENDVLSEKFYDRYLEFLKSLDKKAALTRLRKGDLKKMFYSYNGPPATTDGEDAKPWNLDEVLNRGTSTPHYWFYKLDYLLWEQELLESKFEKGEYEHPFSEEEKFKYEEIKKNFRLSRLNSIEHMKPQSKANDWGERCNGCKAKRSIDCFGNLALVTHHLNSSLLDDEVNKKYTIQRQLNRGTIESLKMIDFYSRIRNSQEMTIDHCREHHKEMVGILCKSLGVNGDRSCPA</sequence>
<feature type="domain" description="GmrSD restriction endonucleases N-terminal" evidence="1">
    <location>
        <begin position="26"/>
        <end position="206"/>
    </location>
</feature>
<dbReference type="EMBL" id="AP027370">
    <property type="protein sequence ID" value="BDY13887.1"/>
    <property type="molecule type" value="Genomic_DNA"/>
</dbReference>
<evidence type="ECO:0000313" key="3">
    <source>
        <dbReference type="EMBL" id="BDY13887.1"/>
    </source>
</evidence>
<evidence type="ECO:0008006" key="5">
    <source>
        <dbReference type="Google" id="ProtNLM"/>
    </source>
</evidence>
<dbReference type="PANTHER" id="PTHR35149">
    <property type="entry name" value="SLL5132 PROTEIN"/>
    <property type="match status" value="1"/>
</dbReference>
<evidence type="ECO:0000259" key="2">
    <source>
        <dbReference type="Pfam" id="PF07510"/>
    </source>
</evidence>
<evidence type="ECO:0000259" key="1">
    <source>
        <dbReference type="Pfam" id="PF03235"/>
    </source>
</evidence>
<dbReference type="Pfam" id="PF03235">
    <property type="entry name" value="GmrSD_N"/>
    <property type="match status" value="1"/>
</dbReference>
<dbReference type="Pfam" id="PF07510">
    <property type="entry name" value="GmrSD_C"/>
    <property type="match status" value="1"/>
</dbReference>
<accession>A0ABM8FPT5</accession>
<reference evidence="3 4" key="1">
    <citation type="submission" date="2023-03" db="EMBL/GenBank/DDBJ databases">
        <title>Description of Hydrogenimonas sp. ISO32.</title>
        <authorList>
            <person name="Mino S."/>
            <person name="Fukazawa S."/>
            <person name="Sawabe T."/>
        </authorList>
    </citation>
    <scope>NUCLEOTIDE SEQUENCE [LARGE SCALE GENOMIC DNA]</scope>
    <source>
        <strain evidence="3 4">ISO32</strain>
    </source>
</reference>